<dbReference type="Pfam" id="PF07962">
    <property type="entry name" value="Swi3"/>
    <property type="match status" value="1"/>
</dbReference>
<evidence type="ECO:0000256" key="2">
    <source>
        <dbReference type="ARBA" id="ARBA00006075"/>
    </source>
</evidence>
<dbReference type="GO" id="GO:0003677">
    <property type="term" value="F:DNA binding"/>
    <property type="evidence" value="ECO:0007669"/>
    <property type="project" value="TreeGrafter"/>
</dbReference>
<dbReference type="PANTHER" id="PTHR13220:SF11">
    <property type="entry name" value="TIMELESS-INTERACTING PROTEIN"/>
    <property type="match status" value="1"/>
</dbReference>
<dbReference type="GO" id="GO:0000076">
    <property type="term" value="P:DNA replication checkpoint signaling"/>
    <property type="evidence" value="ECO:0007669"/>
    <property type="project" value="UniProtKB-UniRule"/>
</dbReference>
<sequence>MSETNSVENLESDNDDLGSHNAQSGEEDNINAESEANNGEVSEQSKLIKPKKIVRNPQPKLNADTLRGPKGLVALESLFENVKFKGPGHEEEDLNHLMKTYEYWCNRLFPKYPFDECISKIEKLGSKKIIQTYVKKMRLGMLDEDHNENDVVDENEEITERDGWDEIFDSLNNEYSTSKQVQQSEPVPPQFHMSDNEVEVVLSEEAKERIRKNQERAKKIREEKLKNNQLQGSNFSSENTISNIGDVEILNAREYQCNTENDVMNIDIMETDYVVSESRKNPMSDVLNINSDHLVVIDANIKISKRQYEENAVVMDTTISNNKCSPLVSDIIVPKTSEGNLKENMRVEETVSLPNQVRQSKQVSQQFDTSNNEEEVVLSKEVEERIRKNQERARKIREEKLKNNQMQSNNAGMVNIISNIVINPDTETDFAINKSEKNVISDDSNISSDHLLLFDTSTKINKEQYEENAVLINTTTSLGSCSPIRPDVIQLNKSEENVTEKRKVVKSESDFNETANITVTD</sequence>
<evidence type="ECO:0000256" key="7">
    <source>
        <dbReference type="SAM" id="MobiDB-lite"/>
    </source>
</evidence>
<feature type="domain" description="Chromosome segregation in meiosis protein 3" evidence="8">
    <location>
        <begin position="60"/>
        <end position="140"/>
    </location>
</feature>
<evidence type="ECO:0000259" key="8">
    <source>
        <dbReference type="Pfam" id="PF07962"/>
    </source>
</evidence>
<dbReference type="OrthoDB" id="437078at2759"/>
<proteinExistence type="inferred from homology"/>
<evidence type="ECO:0000313" key="9">
    <source>
        <dbReference type="Proteomes" id="UP000192223"/>
    </source>
</evidence>
<evidence type="ECO:0000256" key="1">
    <source>
        <dbReference type="ARBA" id="ARBA00004123"/>
    </source>
</evidence>
<evidence type="ECO:0000256" key="5">
    <source>
        <dbReference type="ARBA" id="ARBA00023306"/>
    </source>
</evidence>
<reference evidence="10" key="1">
    <citation type="submission" date="2025-08" db="UniProtKB">
        <authorList>
            <consortium name="RefSeq"/>
        </authorList>
    </citation>
    <scope>IDENTIFICATION</scope>
    <source>
        <tissue evidence="10">Entire body</tissue>
    </source>
</reference>
<keyword evidence="3 6" id="KW-0227">DNA damage</keyword>
<feature type="compositionally biased region" description="Polar residues" evidence="7">
    <location>
        <begin position="31"/>
        <end position="45"/>
    </location>
</feature>
<dbReference type="AlphaFoldDB" id="A0A7F5RP42"/>
<dbReference type="RefSeq" id="XP_025837625.1">
    <property type="nucleotide sequence ID" value="XM_025981840.1"/>
</dbReference>
<evidence type="ECO:0000313" key="10">
    <source>
        <dbReference type="RefSeq" id="XP_025837625.1"/>
    </source>
</evidence>
<keyword evidence="5 6" id="KW-0131">Cell cycle</keyword>
<evidence type="ECO:0000256" key="3">
    <source>
        <dbReference type="ARBA" id="ARBA00022763"/>
    </source>
</evidence>
<dbReference type="InParanoid" id="A0A7F5RP42"/>
<dbReference type="GeneID" id="108735322"/>
<comment type="similarity">
    <text evidence="2 6">Belongs to the CSM3 family.</text>
</comment>
<protein>
    <recommendedName>
        <fullName evidence="6">TIMELESS-interacting protein</fullName>
    </recommendedName>
</protein>
<name>A0A7F5RP42_AGRPL</name>
<dbReference type="PANTHER" id="PTHR13220">
    <property type="entry name" value="TIMELESS INTERACTING-RELATED"/>
    <property type="match status" value="1"/>
</dbReference>
<dbReference type="GO" id="GO:0031298">
    <property type="term" value="C:replication fork protection complex"/>
    <property type="evidence" value="ECO:0007669"/>
    <property type="project" value="TreeGrafter"/>
</dbReference>
<feature type="region of interest" description="Disordered" evidence="7">
    <location>
        <begin position="1"/>
        <end position="66"/>
    </location>
</feature>
<keyword evidence="4 6" id="KW-0539">Nucleus</keyword>
<dbReference type="InterPro" id="IPR012923">
    <property type="entry name" value="Csm3"/>
</dbReference>
<comment type="function">
    <text evidence="6">Plays an important role in the control of DNA replication and the maintenance of replication fork stability.</text>
</comment>
<accession>A0A7F5RP42</accession>
<dbReference type="KEGG" id="apln:108735322"/>
<keyword evidence="9" id="KW-1185">Reference proteome</keyword>
<evidence type="ECO:0000256" key="4">
    <source>
        <dbReference type="ARBA" id="ARBA00023242"/>
    </source>
</evidence>
<dbReference type="GO" id="GO:0031297">
    <property type="term" value="P:replication fork processing"/>
    <property type="evidence" value="ECO:0007669"/>
    <property type="project" value="UniProtKB-UniRule"/>
</dbReference>
<dbReference type="Proteomes" id="UP000192223">
    <property type="component" value="Unplaced"/>
</dbReference>
<dbReference type="GO" id="GO:0043111">
    <property type="term" value="P:replication fork arrest"/>
    <property type="evidence" value="ECO:0007669"/>
    <property type="project" value="TreeGrafter"/>
</dbReference>
<dbReference type="GO" id="GO:0006974">
    <property type="term" value="P:DNA damage response"/>
    <property type="evidence" value="ECO:0007669"/>
    <property type="project" value="UniProtKB-KW"/>
</dbReference>
<dbReference type="InterPro" id="IPR040038">
    <property type="entry name" value="TIPIN/Csm3/Swi3"/>
</dbReference>
<gene>
    <name evidence="10" type="primary">LOC108735322</name>
</gene>
<comment type="subcellular location">
    <subcellularLocation>
        <location evidence="1 6">Nucleus</location>
    </subcellularLocation>
</comment>
<organism evidence="9 10">
    <name type="scientific">Agrilus planipennis</name>
    <name type="common">Emerald ash borer</name>
    <name type="synonym">Agrilus marcopoli</name>
    <dbReference type="NCBI Taxonomy" id="224129"/>
    <lineage>
        <taxon>Eukaryota</taxon>
        <taxon>Metazoa</taxon>
        <taxon>Ecdysozoa</taxon>
        <taxon>Arthropoda</taxon>
        <taxon>Hexapoda</taxon>
        <taxon>Insecta</taxon>
        <taxon>Pterygota</taxon>
        <taxon>Neoptera</taxon>
        <taxon>Endopterygota</taxon>
        <taxon>Coleoptera</taxon>
        <taxon>Polyphaga</taxon>
        <taxon>Elateriformia</taxon>
        <taxon>Buprestoidea</taxon>
        <taxon>Buprestidae</taxon>
        <taxon>Agrilinae</taxon>
        <taxon>Agrilus</taxon>
    </lineage>
</organism>
<evidence type="ECO:0000256" key="6">
    <source>
        <dbReference type="RuleBase" id="RU366049"/>
    </source>
</evidence>